<gene>
    <name evidence="10" type="ORF">FJV41_28260</name>
</gene>
<dbReference type="GO" id="GO:0005886">
    <property type="term" value="C:plasma membrane"/>
    <property type="evidence" value="ECO:0007669"/>
    <property type="project" value="UniProtKB-SubCell"/>
</dbReference>
<dbReference type="OrthoDB" id="127638at2"/>
<feature type="transmembrane region" description="Helical" evidence="9">
    <location>
        <begin position="216"/>
        <end position="239"/>
    </location>
</feature>
<evidence type="ECO:0000256" key="5">
    <source>
        <dbReference type="ARBA" id="ARBA00022692"/>
    </source>
</evidence>
<dbReference type="Pfam" id="PF13520">
    <property type="entry name" value="AA_permease_2"/>
    <property type="match status" value="1"/>
</dbReference>
<keyword evidence="11" id="KW-1185">Reference proteome</keyword>
<comment type="caution">
    <text evidence="10">The sequence shown here is derived from an EMBL/GenBank/DDBJ whole genome shotgun (WGS) entry which is preliminary data.</text>
</comment>
<feature type="transmembrane region" description="Helical" evidence="9">
    <location>
        <begin position="12"/>
        <end position="32"/>
    </location>
</feature>
<dbReference type="Gene3D" id="1.20.1740.10">
    <property type="entry name" value="Amino acid/polyamine transporter I"/>
    <property type="match status" value="1"/>
</dbReference>
<evidence type="ECO:0000256" key="7">
    <source>
        <dbReference type="ARBA" id="ARBA00023136"/>
    </source>
</evidence>
<dbReference type="PIRSF" id="PIRSF006060">
    <property type="entry name" value="AA_transporter"/>
    <property type="match status" value="1"/>
</dbReference>
<keyword evidence="7 9" id="KW-0472">Membrane</keyword>
<comment type="subcellular location">
    <subcellularLocation>
        <location evidence="1">Cell membrane</location>
        <topology evidence="1">Multi-pass membrane protein</topology>
    </subcellularLocation>
</comment>
<feature type="transmembrane region" description="Helical" evidence="9">
    <location>
        <begin position="156"/>
        <end position="179"/>
    </location>
</feature>
<dbReference type="EMBL" id="VIFM01000133">
    <property type="protein sequence ID" value="TQF12578.1"/>
    <property type="molecule type" value="Genomic_DNA"/>
</dbReference>
<evidence type="ECO:0000256" key="3">
    <source>
        <dbReference type="ARBA" id="ARBA00021069"/>
    </source>
</evidence>
<dbReference type="Proteomes" id="UP000315369">
    <property type="component" value="Unassembled WGS sequence"/>
</dbReference>
<dbReference type="PANTHER" id="PTHR42770:SF18">
    <property type="entry name" value="ARGININE_AGMATINE ANTIPORTER"/>
    <property type="match status" value="1"/>
</dbReference>
<dbReference type="InterPro" id="IPR050367">
    <property type="entry name" value="APC_superfamily"/>
</dbReference>
<feature type="transmembrane region" description="Helical" evidence="9">
    <location>
        <begin position="370"/>
        <end position="391"/>
    </location>
</feature>
<evidence type="ECO:0000313" key="11">
    <source>
        <dbReference type="Proteomes" id="UP000315369"/>
    </source>
</evidence>
<organism evidence="10 11">
    <name type="scientific">Myxococcus llanfairpwllgwyngyllgogerychwyrndrobwllllantysiliogogogochensis</name>
    <dbReference type="NCBI Taxonomy" id="2590453"/>
    <lineage>
        <taxon>Bacteria</taxon>
        <taxon>Pseudomonadati</taxon>
        <taxon>Myxococcota</taxon>
        <taxon>Myxococcia</taxon>
        <taxon>Myxococcales</taxon>
        <taxon>Cystobacterineae</taxon>
        <taxon>Myxococcaceae</taxon>
        <taxon>Myxococcus</taxon>
    </lineage>
</organism>
<feature type="transmembrane region" description="Helical" evidence="9">
    <location>
        <begin position="80"/>
        <end position="102"/>
    </location>
</feature>
<feature type="transmembrane region" description="Helical" evidence="9">
    <location>
        <begin position="397"/>
        <end position="414"/>
    </location>
</feature>
<evidence type="ECO:0000256" key="2">
    <source>
        <dbReference type="ARBA" id="ARBA00008220"/>
    </source>
</evidence>
<feature type="transmembrane region" description="Helical" evidence="9">
    <location>
        <begin position="38"/>
        <end position="59"/>
    </location>
</feature>
<comment type="similarity">
    <text evidence="2">Belongs to the amino acid-polyamine-organocation (APC) superfamily. Basic amino acid/polyamine antiporter (APA) (TC 2.A.3.2) family.</text>
</comment>
<evidence type="ECO:0000256" key="1">
    <source>
        <dbReference type="ARBA" id="ARBA00004651"/>
    </source>
</evidence>
<proteinExistence type="inferred from homology"/>
<protein>
    <recommendedName>
        <fullName evidence="3">Arginine/agmatine antiporter</fullName>
    </recommendedName>
</protein>
<dbReference type="AlphaFoldDB" id="A0A540WU88"/>
<dbReference type="GO" id="GO:0022857">
    <property type="term" value="F:transmembrane transporter activity"/>
    <property type="evidence" value="ECO:0007669"/>
    <property type="project" value="InterPro"/>
</dbReference>
<evidence type="ECO:0000256" key="4">
    <source>
        <dbReference type="ARBA" id="ARBA00022475"/>
    </source>
</evidence>
<dbReference type="RefSeq" id="WP_141645681.1">
    <property type="nucleotide sequence ID" value="NZ_VIFM01000133.1"/>
</dbReference>
<keyword evidence="6 9" id="KW-1133">Transmembrane helix</keyword>
<evidence type="ECO:0000313" key="10">
    <source>
        <dbReference type="EMBL" id="TQF12578.1"/>
    </source>
</evidence>
<dbReference type="InterPro" id="IPR002293">
    <property type="entry name" value="AA/rel_permease1"/>
</dbReference>
<comment type="function">
    <text evidence="8">Major component of the acid-resistance (AR) system allowing enteric pathogens to survive the acidic environment in the stomach. Exchanges extracellular arginine for its intracellular decarboxylation product agmatine (Agm) thereby expelling intracellular protons. Probably undergoes several conformational states in order to translocate the substrate across the membrane; keeps the substrate accessible to only 1 side of the membrane at a time by opening and closing 3 membrane-internal gates.</text>
</comment>
<evidence type="ECO:0000256" key="9">
    <source>
        <dbReference type="SAM" id="Phobius"/>
    </source>
</evidence>
<keyword evidence="5 9" id="KW-0812">Transmembrane</keyword>
<name>A0A540WU88_9BACT</name>
<feature type="transmembrane region" description="Helical" evidence="9">
    <location>
        <begin position="122"/>
        <end position="144"/>
    </location>
</feature>
<evidence type="ECO:0000256" key="8">
    <source>
        <dbReference type="ARBA" id="ARBA00045636"/>
    </source>
</evidence>
<feature type="transmembrane region" description="Helical" evidence="9">
    <location>
        <begin position="259"/>
        <end position="279"/>
    </location>
</feature>
<dbReference type="PANTHER" id="PTHR42770">
    <property type="entry name" value="AMINO ACID TRANSPORTER-RELATED"/>
    <property type="match status" value="1"/>
</dbReference>
<feature type="transmembrane region" description="Helical" evidence="9">
    <location>
        <begin position="185"/>
        <end position="204"/>
    </location>
</feature>
<sequence length="425" mass="43942">MKRAVSRWELVGFSINDVIGSGVYLLPAAAAANLGSASTGAVVVAGLAVLLLVLCFAEAASYFDKPGSAYLYTREAFGELVGFQVGWMTWLARVSSVASLTVGFSRALGYLWPGANEGVGQGLAIAIPLLALTAINVVGVKGGARTAVFLAITKTVPLLVFITVGIFFVSAPLATSVVAKSDGDLGAAVLLLLFAYAGFENTAAPAGEFKNPRRDVPFALIVQIGVVTLIYTAVQWVALGTLPGVVDSKTPLADAAARFLGNGGGLLMTVGGVLSILGTNSNTVLAGPRYLYALAQDGFGPAALATLHPRYRTPMVAIVTQTAIALPLAFTGSFEFLATLSVVARLATYFGTAVAVPVLRRKLQQPANAFRIPGGPVIPIAAASLCVVFALSAQRKNLIAGAIALAVGFVLYRFQRKPDGKVALQ</sequence>
<evidence type="ECO:0000256" key="6">
    <source>
        <dbReference type="ARBA" id="ARBA00022989"/>
    </source>
</evidence>
<reference evidence="10 11" key="1">
    <citation type="submission" date="2019-06" db="EMBL/GenBank/DDBJ databases">
        <authorList>
            <person name="Livingstone P."/>
            <person name="Whitworth D."/>
        </authorList>
    </citation>
    <scope>NUCLEOTIDE SEQUENCE [LARGE SCALE GENOMIC DNA]</scope>
    <source>
        <strain evidence="10 11">AM401</strain>
    </source>
</reference>
<accession>A0A540WU88</accession>
<keyword evidence="4" id="KW-1003">Cell membrane</keyword>